<dbReference type="EMBL" id="JBHSIU010000105">
    <property type="protein sequence ID" value="MFC5006497.1"/>
    <property type="molecule type" value="Genomic_DNA"/>
</dbReference>
<organism evidence="1 2">
    <name type="scientific">Dactylosporangium cerinum</name>
    <dbReference type="NCBI Taxonomy" id="1434730"/>
    <lineage>
        <taxon>Bacteria</taxon>
        <taxon>Bacillati</taxon>
        <taxon>Actinomycetota</taxon>
        <taxon>Actinomycetes</taxon>
        <taxon>Micromonosporales</taxon>
        <taxon>Micromonosporaceae</taxon>
        <taxon>Dactylosporangium</taxon>
    </lineage>
</organism>
<accession>A0ABV9WG83</accession>
<evidence type="ECO:0000313" key="2">
    <source>
        <dbReference type="Proteomes" id="UP001595912"/>
    </source>
</evidence>
<keyword evidence="2" id="KW-1185">Reference proteome</keyword>
<proteinExistence type="predicted"/>
<comment type="caution">
    <text evidence="1">The sequence shown here is derived from an EMBL/GenBank/DDBJ whole genome shotgun (WGS) entry which is preliminary data.</text>
</comment>
<evidence type="ECO:0000313" key="1">
    <source>
        <dbReference type="EMBL" id="MFC5006497.1"/>
    </source>
</evidence>
<gene>
    <name evidence="1" type="ORF">ACFPIJ_52845</name>
</gene>
<sequence length="89" mass="9473">MYGPCQEYHSGEVAGVVADGADLAAGCPAVAAGYLSLTEAELRDRGDLKVRWFEDGSELCLLFEPEDPAGRHDTLRGTVKGLGRAPLPR</sequence>
<dbReference type="RefSeq" id="WP_380127122.1">
    <property type="nucleotide sequence ID" value="NZ_JBHSIU010000105.1"/>
</dbReference>
<protein>
    <submittedName>
        <fullName evidence="1">Uncharacterized protein</fullName>
    </submittedName>
</protein>
<name>A0ABV9WG83_9ACTN</name>
<reference evidence="2" key="1">
    <citation type="journal article" date="2019" name="Int. J. Syst. Evol. Microbiol.">
        <title>The Global Catalogue of Microorganisms (GCM) 10K type strain sequencing project: providing services to taxonomists for standard genome sequencing and annotation.</title>
        <authorList>
            <consortium name="The Broad Institute Genomics Platform"/>
            <consortium name="The Broad Institute Genome Sequencing Center for Infectious Disease"/>
            <person name="Wu L."/>
            <person name="Ma J."/>
        </authorList>
    </citation>
    <scope>NUCLEOTIDE SEQUENCE [LARGE SCALE GENOMIC DNA]</scope>
    <source>
        <strain evidence="2">CGMCC 4.7152</strain>
    </source>
</reference>
<dbReference type="Proteomes" id="UP001595912">
    <property type="component" value="Unassembled WGS sequence"/>
</dbReference>